<dbReference type="PROSITE" id="PS00475">
    <property type="entry name" value="RIBOSOMAL_L15"/>
    <property type="match status" value="1"/>
</dbReference>
<evidence type="ECO:0000256" key="4">
    <source>
        <dbReference type="HAMAP-Rule" id="MF_01341"/>
    </source>
</evidence>
<comment type="subunit">
    <text evidence="4">Part of the 50S ribosomal subunit.</text>
</comment>
<evidence type="ECO:0000259" key="7">
    <source>
        <dbReference type="Pfam" id="PF00828"/>
    </source>
</evidence>
<feature type="region of interest" description="Disordered" evidence="6">
    <location>
        <begin position="1"/>
        <end position="48"/>
    </location>
</feature>
<dbReference type="HAMAP" id="MF_01341">
    <property type="entry name" value="Ribosomal_uL15"/>
    <property type="match status" value="1"/>
</dbReference>
<dbReference type="EMBL" id="PCYI01000004">
    <property type="protein sequence ID" value="PIR45177.1"/>
    <property type="molecule type" value="Genomic_DNA"/>
</dbReference>
<sequence>MQIHELKPRHGRQLGKMVGRGGKRGKTSGRGTKGQNARAGHKKRPEVRDAIKKLPKLRGRGVNSLLSIKKPVAIVSLATLERNFSVGALVNPNTLRAKKLFGTRPTKFLQVKVLGNGSLLKALKVTDCKVSASAREAILKAGGSVAQ</sequence>
<evidence type="ECO:0000313" key="8">
    <source>
        <dbReference type="EMBL" id="PIR45177.1"/>
    </source>
</evidence>
<evidence type="ECO:0000256" key="6">
    <source>
        <dbReference type="SAM" id="MobiDB-lite"/>
    </source>
</evidence>
<dbReference type="InterPro" id="IPR030878">
    <property type="entry name" value="Ribosomal_uL15"/>
</dbReference>
<keyword evidence="4" id="KW-0694">RNA-binding</keyword>
<dbReference type="GO" id="GO:0022625">
    <property type="term" value="C:cytosolic large ribosomal subunit"/>
    <property type="evidence" value="ECO:0007669"/>
    <property type="project" value="TreeGrafter"/>
</dbReference>
<protein>
    <recommendedName>
        <fullName evidence="4">Large ribosomal subunit protein uL15</fullName>
    </recommendedName>
</protein>
<dbReference type="InterPro" id="IPR005749">
    <property type="entry name" value="Ribosomal_uL15_bac-type"/>
</dbReference>
<evidence type="ECO:0000256" key="3">
    <source>
        <dbReference type="ARBA" id="ARBA00023274"/>
    </source>
</evidence>
<evidence type="ECO:0000313" key="9">
    <source>
        <dbReference type="Proteomes" id="UP000228767"/>
    </source>
</evidence>
<dbReference type="InterPro" id="IPR021131">
    <property type="entry name" value="Ribosomal_uL15/eL18"/>
</dbReference>
<gene>
    <name evidence="4" type="primary">rplO</name>
    <name evidence="8" type="ORF">COV10_00685</name>
</gene>
<name>A0A2H0RFD8_9BACT</name>
<feature type="domain" description="Large ribosomal subunit protein uL15/eL18" evidence="7">
    <location>
        <begin position="75"/>
        <end position="145"/>
    </location>
</feature>
<dbReference type="PANTHER" id="PTHR12934:SF11">
    <property type="entry name" value="LARGE RIBOSOMAL SUBUNIT PROTEIN UL15M"/>
    <property type="match status" value="1"/>
</dbReference>
<dbReference type="GO" id="GO:0003735">
    <property type="term" value="F:structural constituent of ribosome"/>
    <property type="evidence" value="ECO:0007669"/>
    <property type="project" value="InterPro"/>
</dbReference>
<reference evidence="8 9" key="1">
    <citation type="submission" date="2017-09" db="EMBL/GenBank/DDBJ databases">
        <title>Depth-based differentiation of microbial function through sediment-hosted aquifers and enrichment of novel symbionts in the deep terrestrial subsurface.</title>
        <authorList>
            <person name="Probst A.J."/>
            <person name="Ladd B."/>
            <person name="Jarett J.K."/>
            <person name="Geller-Mcgrath D.E."/>
            <person name="Sieber C.M."/>
            <person name="Emerson J.B."/>
            <person name="Anantharaman K."/>
            <person name="Thomas B.C."/>
            <person name="Malmstrom R."/>
            <person name="Stieglmeier M."/>
            <person name="Klingl A."/>
            <person name="Woyke T."/>
            <person name="Ryan C.M."/>
            <person name="Banfield J.F."/>
        </authorList>
    </citation>
    <scope>NUCLEOTIDE SEQUENCE [LARGE SCALE GENOMIC DNA]</scope>
    <source>
        <strain evidence="8">CG10_big_fil_rev_8_21_14_0_10_51_16</strain>
    </source>
</reference>
<keyword evidence="2 4" id="KW-0689">Ribosomal protein</keyword>
<evidence type="ECO:0000256" key="5">
    <source>
        <dbReference type="RuleBase" id="RU003888"/>
    </source>
</evidence>
<dbReference type="Pfam" id="PF00828">
    <property type="entry name" value="Ribosomal_L27A"/>
    <property type="match status" value="1"/>
</dbReference>
<proteinExistence type="inferred from homology"/>
<comment type="function">
    <text evidence="4">Binds to the 23S rRNA.</text>
</comment>
<dbReference type="AlphaFoldDB" id="A0A2H0RFD8"/>
<dbReference type="GO" id="GO:0019843">
    <property type="term" value="F:rRNA binding"/>
    <property type="evidence" value="ECO:0007669"/>
    <property type="project" value="UniProtKB-UniRule"/>
</dbReference>
<accession>A0A2H0RFD8</accession>
<keyword evidence="4" id="KW-0699">rRNA-binding</keyword>
<dbReference type="Proteomes" id="UP000228767">
    <property type="component" value="Unassembled WGS sequence"/>
</dbReference>
<dbReference type="SUPFAM" id="SSF52080">
    <property type="entry name" value="Ribosomal proteins L15p and L18e"/>
    <property type="match status" value="1"/>
</dbReference>
<organism evidence="8 9">
    <name type="scientific">Candidatus Vogelbacteria bacterium CG10_big_fil_rev_8_21_14_0_10_51_16</name>
    <dbReference type="NCBI Taxonomy" id="1975045"/>
    <lineage>
        <taxon>Bacteria</taxon>
        <taxon>Candidatus Vogeliibacteriota</taxon>
    </lineage>
</organism>
<evidence type="ECO:0000256" key="2">
    <source>
        <dbReference type="ARBA" id="ARBA00022980"/>
    </source>
</evidence>
<dbReference type="InterPro" id="IPR036227">
    <property type="entry name" value="Ribosomal_uL15/eL18_sf"/>
</dbReference>
<comment type="caution">
    <text evidence="8">The sequence shown here is derived from an EMBL/GenBank/DDBJ whole genome shotgun (WGS) entry which is preliminary data.</text>
</comment>
<comment type="similarity">
    <text evidence="1 4 5">Belongs to the universal ribosomal protein uL15 family.</text>
</comment>
<dbReference type="Gene3D" id="3.100.10.10">
    <property type="match status" value="1"/>
</dbReference>
<keyword evidence="3 4" id="KW-0687">Ribonucleoprotein</keyword>
<dbReference type="GO" id="GO:0006412">
    <property type="term" value="P:translation"/>
    <property type="evidence" value="ECO:0007669"/>
    <property type="project" value="UniProtKB-UniRule"/>
</dbReference>
<dbReference type="InterPro" id="IPR001196">
    <property type="entry name" value="Ribosomal_uL15_CS"/>
</dbReference>
<evidence type="ECO:0000256" key="1">
    <source>
        <dbReference type="ARBA" id="ARBA00007320"/>
    </source>
</evidence>
<dbReference type="PANTHER" id="PTHR12934">
    <property type="entry name" value="50S RIBOSOMAL PROTEIN L15"/>
    <property type="match status" value="1"/>
</dbReference>